<comment type="similarity">
    <text evidence="2">Belongs to the UPF0496 family.</text>
</comment>
<comment type="subcellular location">
    <subcellularLocation>
        <location evidence="1">Membrane</location>
    </subcellularLocation>
</comment>
<protein>
    <submittedName>
        <fullName evidence="8">Uncharacterized protein</fullName>
    </submittedName>
</protein>
<keyword evidence="3 7" id="KW-0812">Transmembrane</keyword>
<evidence type="ECO:0000256" key="4">
    <source>
        <dbReference type="ARBA" id="ARBA00022989"/>
    </source>
</evidence>
<evidence type="ECO:0000313" key="8">
    <source>
        <dbReference type="EMBL" id="KAK4478772.1"/>
    </source>
</evidence>
<feature type="compositionally biased region" description="Low complexity" evidence="6">
    <location>
        <begin position="12"/>
        <end position="21"/>
    </location>
</feature>
<comment type="caution">
    <text evidence="8">The sequence shown here is derived from an EMBL/GenBank/DDBJ whole genome shotgun (WGS) entry which is preliminary data.</text>
</comment>
<feature type="transmembrane region" description="Helical" evidence="7">
    <location>
        <begin position="210"/>
        <end position="237"/>
    </location>
</feature>
<evidence type="ECO:0000256" key="3">
    <source>
        <dbReference type="ARBA" id="ARBA00022692"/>
    </source>
</evidence>
<evidence type="ECO:0000256" key="5">
    <source>
        <dbReference type="ARBA" id="ARBA00023136"/>
    </source>
</evidence>
<keyword evidence="5 7" id="KW-0472">Membrane</keyword>
<dbReference type="PANTHER" id="PTHR31113:SF5">
    <property type="entry name" value="OS04G0405700 PROTEIN"/>
    <property type="match status" value="1"/>
</dbReference>
<evidence type="ECO:0000313" key="9">
    <source>
        <dbReference type="Proteomes" id="UP001291926"/>
    </source>
</evidence>
<keyword evidence="9" id="KW-1185">Reference proteome</keyword>
<proteinExistence type="inferred from homology"/>
<feature type="region of interest" description="Disordered" evidence="6">
    <location>
        <begin position="1"/>
        <end position="21"/>
    </location>
</feature>
<dbReference type="Pfam" id="PF05055">
    <property type="entry name" value="DUF677"/>
    <property type="match status" value="1"/>
</dbReference>
<evidence type="ECO:0000256" key="2">
    <source>
        <dbReference type="ARBA" id="ARBA00009074"/>
    </source>
</evidence>
<organism evidence="8 9">
    <name type="scientific">Penstemon davidsonii</name>
    <dbReference type="NCBI Taxonomy" id="160366"/>
    <lineage>
        <taxon>Eukaryota</taxon>
        <taxon>Viridiplantae</taxon>
        <taxon>Streptophyta</taxon>
        <taxon>Embryophyta</taxon>
        <taxon>Tracheophyta</taxon>
        <taxon>Spermatophyta</taxon>
        <taxon>Magnoliopsida</taxon>
        <taxon>eudicotyledons</taxon>
        <taxon>Gunneridae</taxon>
        <taxon>Pentapetalae</taxon>
        <taxon>asterids</taxon>
        <taxon>lamiids</taxon>
        <taxon>Lamiales</taxon>
        <taxon>Plantaginaceae</taxon>
        <taxon>Cheloneae</taxon>
        <taxon>Penstemon</taxon>
    </lineage>
</organism>
<reference evidence="8 9" key="1">
    <citation type="journal article" date="2023" name="bioRxiv">
        <title>Genome report: Whole genome sequence and annotation of Penstemon davidsonii.</title>
        <authorList>
            <person name="Ostevik K.L."/>
            <person name="Alabady M."/>
            <person name="Zhang M."/>
            <person name="Rausher M.D."/>
        </authorList>
    </citation>
    <scope>NUCLEOTIDE SEQUENCE [LARGE SCALE GENOMIC DNA]</scope>
    <source>
        <strain evidence="8">DNT005</strain>
        <tissue evidence="8">Whole leaf</tissue>
    </source>
</reference>
<sequence length="358" mass="40810">MFYHAGYSTDNTPRSSSVPSPTVNLTREYTLAVQTNSYGEIRRTFDQDISFEQNVDVEHVDSFQEPNLDQVLRPNRECVQETLALIKPNSLTHLVTTYFEHSEHTSRLCLLLYHNIHEARLLYTPIHNLLDDLPLDLDSNSYSLSHSQCTLAFNIFLQFDRLQNPFLPPDSHNFDDMRKCFSELRQNLDHRLKKSKSRVHQMRNCSTGSALCLIGAVIGVTVTAVTIATHALVALVATPVCSAYLPSNVTKKEMIHLAQLDAAAKGAYVLHNDLDTIDRLVARLYAAVENDKLLIHLGLERGIDRYPIQEILKQLRRNQSSYVQQLVDLEEHLFLCFAAINRARALLLQEIHLHQNLD</sequence>
<accession>A0ABR0CPM1</accession>
<dbReference type="EMBL" id="JAYDYQ010002687">
    <property type="protein sequence ID" value="KAK4478772.1"/>
    <property type="molecule type" value="Genomic_DNA"/>
</dbReference>
<keyword evidence="4 7" id="KW-1133">Transmembrane helix</keyword>
<dbReference type="Proteomes" id="UP001291926">
    <property type="component" value="Unassembled WGS sequence"/>
</dbReference>
<dbReference type="InterPro" id="IPR007749">
    <property type="entry name" value="DUF677"/>
</dbReference>
<evidence type="ECO:0000256" key="7">
    <source>
        <dbReference type="SAM" id="Phobius"/>
    </source>
</evidence>
<evidence type="ECO:0000256" key="1">
    <source>
        <dbReference type="ARBA" id="ARBA00004370"/>
    </source>
</evidence>
<evidence type="ECO:0000256" key="6">
    <source>
        <dbReference type="SAM" id="MobiDB-lite"/>
    </source>
</evidence>
<gene>
    <name evidence="8" type="ORF">RD792_014271</name>
</gene>
<name>A0ABR0CPM1_9LAMI</name>
<dbReference type="PANTHER" id="PTHR31113">
    <property type="entry name" value="UPF0496 PROTEIN 3-RELATED"/>
    <property type="match status" value="1"/>
</dbReference>